<organism evidence="1 2">
    <name type="scientific">Undibacterium nitidum</name>
    <dbReference type="NCBI Taxonomy" id="2762298"/>
    <lineage>
        <taxon>Bacteria</taxon>
        <taxon>Pseudomonadati</taxon>
        <taxon>Pseudomonadota</taxon>
        <taxon>Betaproteobacteria</taxon>
        <taxon>Burkholderiales</taxon>
        <taxon>Oxalobacteraceae</taxon>
        <taxon>Undibacterium</taxon>
    </lineage>
</organism>
<evidence type="ECO:0000313" key="1">
    <source>
        <dbReference type="EMBL" id="MBC3879813.1"/>
    </source>
</evidence>
<dbReference type="Pfam" id="PF08897">
    <property type="entry name" value="DUF1841"/>
    <property type="match status" value="1"/>
</dbReference>
<name>A0A923KMR9_9BURK</name>
<reference evidence="1" key="1">
    <citation type="submission" date="2020-08" db="EMBL/GenBank/DDBJ databases">
        <title>Novel species isolated from subtropical streams in China.</title>
        <authorList>
            <person name="Lu H."/>
        </authorList>
    </citation>
    <scope>NUCLEOTIDE SEQUENCE</scope>
    <source>
        <strain evidence="1">LX22W</strain>
    </source>
</reference>
<dbReference type="AlphaFoldDB" id="A0A923KMR9"/>
<evidence type="ECO:0000313" key="2">
    <source>
        <dbReference type="Proteomes" id="UP000627446"/>
    </source>
</evidence>
<dbReference type="RefSeq" id="WP_186915618.1">
    <property type="nucleotide sequence ID" value="NZ_JACOFZ010000001.1"/>
</dbReference>
<comment type="caution">
    <text evidence="1">The sequence shown here is derived from an EMBL/GenBank/DDBJ whole genome shotgun (WGS) entry which is preliminary data.</text>
</comment>
<sequence>MFNPSQADVRRFFCETFRKYQAKELLTPLETIAADWIAEHPEYADDFRDVDAALARDYSVDNGKTNPFLHLSMHLTIAEQVTINQPHGVRIAYEALAHKKSSIHEAHHEMMDCLGEMIWNSQRNGTPPDGEAYIASLLRRAGK</sequence>
<gene>
    <name evidence="1" type="ORF">H8K36_00350</name>
</gene>
<dbReference type="EMBL" id="JACOFZ010000001">
    <property type="protein sequence ID" value="MBC3879813.1"/>
    <property type="molecule type" value="Genomic_DNA"/>
</dbReference>
<protein>
    <submittedName>
        <fullName evidence="1">DUF1841 family protein</fullName>
    </submittedName>
</protein>
<accession>A0A923KMR9</accession>
<dbReference type="Proteomes" id="UP000627446">
    <property type="component" value="Unassembled WGS sequence"/>
</dbReference>
<dbReference type="InterPro" id="IPR014993">
    <property type="entry name" value="DUF1841"/>
</dbReference>
<keyword evidence="2" id="KW-1185">Reference proteome</keyword>
<proteinExistence type="predicted"/>